<name>A0A2P2NQU2_RHIMU</name>
<reference evidence="1" key="1">
    <citation type="submission" date="2018-02" db="EMBL/GenBank/DDBJ databases">
        <title>Rhizophora mucronata_Transcriptome.</title>
        <authorList>
            <person name="Meera S.P."/>
            <person name="Sreeshan A."/>
            <person name="Augustine A."/>
        </authorList>
    </citation>
    <scope>NUCLEOTIDE SEQUENCE</scope>
    <source>
        <tissue evidence="1">Leaf</tissue>
    </source>
</reference>
<dbReference type="EMBL" id="GGEC01064385">
    <property type="protein sequence ID" value="MBX44869.1"/>
    <property type="molecule type" value="Transcribed_RNA"/>
</dbReference>
<proteinExistence type="predicted"/>
<dbReference type="AlphaFoldDB" id="A0A2P2NQU2"/>
<sequence>MIKNPLNWFLSLLSIDIGILSVKTKGHLTMRLPHYGV</sequence>
<accession>A0A2P2NQU2</accession>
<organism evidence="1">
    <name type="scientific">Rhizophora mucronata</name>
    <name type="common">Asiatic mangrove</name>
    <dbReference type="NCBI Taxonomy" id="61149"/>
    <lineage>
        <taxon>Eukaryota</taxon>
        <taxon>Viridiplantae</taxon>
        <taxon>Streptophyta</taxon>
        <taxon>Embryophyta</taxon>
        <taxon>Tracheophyta</taxon>
        <taxon>Spermatophyta</taxon>
        <taxon>Magnoliopsida</taxon>
        <taxon>eudicotyledons</taxon>
        <taxon>Gunneridae</taxon>
        <taxon>Pentapetalae</taxon>
        <taxon>rosids</taxon>
        <taxon>fabids</taxon>
        <taxon>Malpighiales</taxon>
        <taxon>Rhizophoraceae</taxon>
        <taxon>Rhizophora</taxon>
    </lineage>
</organism>
<evidence type="ECO:0000313" key="1">
    <source>
        <dbReference type="EMBL" id="MBX44869.1"/>
    </source>
</evidence>
<protein>
    <submittedName>
        <fullName evidence="1">Uncharacterized protein</fullName>
    </submittedName>
</protein>